<dbReference type="OrthoDB" id="418412at2759"/>
<name>G2QLT3_THET4</name>
<dbReference type="UniPathway" id="UPA00214"/>
<reference evidence="21 22" key="1">
    <citation type="journal article" date="2011" name="Nat. Biotechnol.">
        <title>Comparative genomic analysis of the thermophilic biomass-degrading fungi Myceliophthora thermophila and Thielavia terrestris.</title>
        <authorList>
            <person name="Berka R.M."/>
            <person name="Grigoriev I.V."/>
            <person name="Otillar R."/>
            <person name="Salamov A."/>
            <person name="Grimwood J."/>
            <person name="Reid I."/>
            <person name="Ishmael N."/>
            <person name="John T."/>
            <person name="Darmond C."/>
            <person name="Moisan M.-C."/>
            <person name="Henrissat B."/>
            <person name="Coutinho P.M."/>
            <person name="Lombard V."/>
            <person name="Natvig D.O."/>
            <person name="Lindquist E."/>
            <person name="Schmutz J."/>
            <person name="Lucas S."/>
            <person name="Harris P."/>
            <person name="Powlowski J."/>
            <person name="Bellemare A."/>
            <person name="Taylor D."/>
            <person name="Butler G."/>
            <person name="de Vries R.P."/>
            <person name="Allijn I.E."/>
            <person name="van den Brink J."/>
            <person name="Ushinsky S."/>
            <person name="Storms R."/>
            <person name="Powell A.J."/>
            <person name="Paulsen I.T."/>
            <person name="Elbourne L.D.H."/>
            <person name="Baker S.E."/>
            <person name="Magnuson J."/>
            <person name="LaBoissiere S."/>
            <person name="Clutterbuck A.J."/>
            <person name="Martinez D."/>
            <person name="Wogulis M."/>
            <person name="de Leon A.L."/>
            <person name="Rey M.W."/>
            <person name="Tsang A."/>
        </authorList>
    </citation>
    <scope>NUCLEOTIDE SEQUENCE [LARGE SCALE GENOMIC DNA]</scope>
    <source>
        <strain evidence="22">ATCC 42464 / BCRC 31852 / DSM 1799</strain>
    </source>
</reference>
<dbReference type="SUPFAM" id="SSF54197">
    <property type="entry name" value="HIT-like"/>
    <property type="match status" value="2"/>
</dbReference>
<dbReference type="EC" id="2.7.7.12" evidence="5 18"/>
<feature type="binding site" description="in other chain" evidence="15">
    <location>
        <begin position="77"/>
        <end position="78"/>
    </location>
    <ligand>
        <name>UDP-alpha-D-glucose</name>
        <dbReference type="ChEBI" id="CHEBI:58885"/>
        <note>ligand shared between dimeric partners</note>
    </ligand>
</feature>
<feature type="binding site" evidence="16">
    <location>
        <position position="52"/>
    </location>
    <ligand>
        <name>Zn(2+)</name>
        <dbReference type="ChEBI" id="CHEBI:29105"/>
    </ligand>
</feature>
<keyword evidence="9 16" id="KW-0479">Metal-binding</keyword>
<comment type="cofactor">
    <cofactor evidence="16">
        <name>Zn(2+)</name>
        <dbReference type="ChEBI" id="CHEBI:29105"/>
    </cofactor>
    <text evidence="16">Binds 1 zinc ion per subunit.</text>
</comment>
<dbReference type="OMA" id="CFENRGA"/>
<gene>
    <name evidence="21" type="ORF">MYCTH_2120854</name>
</gene>
<dbReference type="RefSeq" id="XP_003666158.1">
    <property type="nucleotide sequence ID" value="XM_003666110.1"/>
</dbReference>
<feature type="binding site" evidence="16">
    <location>
        <position position="121"/>
    </location>
    <ligand>
        <name>Zn(2+)</name>
        <dbReference type="ChEBI" id="CHEBI:29105"/>
    </ligand>
</feature>
<dbReference type="FunFam" id="3.30.428.10:FF:000009">
    <property type="entry name" value="Galactose-1-phosphate uridylyltransferase"/>
    <property type="match status" value="1"/>
</dbReference>
<evidence type="ECO:0000256" key="7">
    <source>
        <dbReference type="ARBA" id="ARBA00022679"/>
    </source>
</evidence>
<dbReference type="InParanoid" id="G2QLT3"/>
<feature type="binding site" evidence="17">
    <location>
        <position position="217"/>
    </location>
    <ligand>
        <name>Fe cation</name>
        <dbReference type="ChEBI" id="CHEBI:24875"/>
    </ligand>
</feature>
<dbReference type="InterPro" id="IPR019779">
    <property type="entry name" value="GalP_UDPtransf1_His-AS"/>
</dbReference>
<dbReference type="GO" id="GO:0008270">
    <property type="term" value="F:zinc ion binding"/>
    <property type="evidence" value="ECO:0007669"/>
    <property type="project" value="InterPro"/>
</dbReference>
<dbReference type="GO" id="GO:0033499">
    <property type="term" value="P:galactose catabolic process via UDP-galactose, Leloir pathway"/>
    <property type="evidence" value="ECO:0007669"/>
    <property type="project" value="TreeGrafter"/>
</dbReference>
<feature type="binding site" evidence="16">
    <location>
        <position position="199"/>
    </location>
    <ligand>
        <name>Zn(2+)</name>
        <dbReference type="ChEBI" id="CHEBI:29105"/>
    </ligand>
</feature>
<feature type="binding site" description="in other chain" evidence="15">
    <location>
        <position position="360"/>
    </location>
    <ligand>
        <name>UDP-alpha-D-glucose</name>
        <dbReference type="ChEBI" id="CHEBI:58885"/>
        <note>ligand shared between dimeric partners</note>
    </ligand>
</feature>
<dbReference type="VEuPathDB" id="FungiDB:MYCTH_2120854"/>
<dbReference type="HOGENOM" id="CLU_029960_0_0_1"/>
<feature type="binding site" evidence="17">
    <location>
        <position position="335"/>
    </location>
    <ligand>
        <name>Fe cation</name>
        <dbReference type="ChEBI" id="CHEBI:24875"/>
    </ligand>
</feature>
<comment type="similarity">
    <text evidence="3 18">Belongs to the galactose-1-phosphate uridylyltransferase type 1 family.</text>
</comment>
<feature type="domain" description="Galactose-1-phosphate uridyl transferase N-terminal" evidence="19">
    <location>
        <begin position="7"/>
        <end position="211"/>
    </location>
</feature>
<keyword evidence="13 18" id="KW-0119">Carbohydrate metabolism</keyword>
<evidence type="ECO:0000256" key="5">
    <source>
        <dbReference type="ARBA" id="ARBA00012384"/>
    </source>
</evidence>
<evidence type="ECO:0000256" key="2">
    <source>
        <dbReference type="ARBA" id="ARBA00004947"/>
    </source>
</evidence>
<evidence type="ECO:0000256" key="9">
    <source>
        <dbReference type="ARBA" id="ARBA00022723"/>
    </source>
</evidence>
<keyword evidence="7 18" id="KW-0808">Transferase</keyword>
<dbReference type="Pfam" id="PF01087">
    <property type="entry name" value="GalP_UDP_transf"/>
    <property type="match status" value="1"/>
</dbReference>
<feature type="binding site" evidence="15">
    <location>
        <begin position="348"/>
        <end position="349"/>
    </location>
    <ligand>
        <name>UDP-alpha-D-glucose</name>
        <dbReference type="ChEBI" id="CHEBI:58885"/>
        <note>ligand shared between dimeric partners</note>
    </ligand>
</feature>
<evidence type="ECO:0000256" key="18">
    <source>
        <dbReference type="RuleBase" id="RU000506"/>
    </source>
</evidence>
<evidence type="ECO:0000256" key="17">
    <source>
        <dbReference type="PIRSR" id="PIRSR000808-4"/>
    </source>
</evidence>
<dbReference type="GO" id="GO:0005737">
    <property type="term" value="C:cytoplasm"/>
    <property type="evidence" value="ECO:0007669"/>
    <property type="project" value="TreeGrafter"/>
</dbReference>
<sequence>MPDQVLDDISHRRYNPLTGSWLLVSPHRTKRPWQGQQEAPSKNILPEYDPKCYLCPGNQRAQGDRNPHYKNTFTFINDYSAVKEQQQDYNPDTEKDDIASLLLQAQPVTGRCYVLTFSPRHDITLADMTAAEILPVIQTWTRIYGSHLSATHPLKARADEILSAIPVNPDGEVDPPKNQLRYMQIFENKGAAMGCSNPHPHCQVWTTSTMPEEPGKELVQMAKYRADNGRHLLADYVKLEMKKQERVVWQNESFLVVCPWWAVWPFEVIIIAKRHVRALVDLTDDERLQFAEAVQEVTRRYDNLFETSFPYSSGIHQAPLDCTEEEAETSWFHMHFYPPLLRSATVRKFLVGYELMAEPQRDITPEQAAARLRSCGGVLYRKLLN</sequence>
<dbReference type="GeneID" id="11514295"/>
<dbReference type="FunFam" id="3.30.428.10:FF:000001">
    <property type="entry name" value="Galactose-1-phosphate uridylyltransferase"/>
    <property type="match status" value="1"/>
</dbReference>
<feature type="domain" description="Galactose-1-phosphate uridyl transferase C-terminal" evidence="20">
    <location>
        <begin position="220"/>
        <end position="375"/>
    </location>
</feature>
<evidence type="ECO:0000256" key="15">
    <source>
        <dbReference type="PIRSR" id="PIRSR000808-2"/>
    </source>
</evidence>
<dbReference type="NCBIfam" id="TIGR00209">
    <property type="entry name" value="galT_1"/>
    <property type="match status" value="1"/>
</dbReference>
<comment type="subunit">
    <text evidence="4">Homodimer.</text>
</comment>
<evidence type="ECO:0000256" key="16">
    <source>
        <dbReference type="PIRSR" id="PIRSR000808-3"/>
    </source>
</evidence>
<evidence type="ECO:0000256" key="3">
    <source>
        <dbReference type="ARBA" id="ARBA00010951"/>
    </source>
</evidence>
<feature type="binding site" description="in other chain" evidence="15">
    <location>
        <position position="203"/>
    </location>
    <ligand>
        <name>UDP-alpha-D-glucose</name>
        <dbReference type="ChEBI" id="CHEBI:58885"/>
        <note>ligand shared between dimeric partners</note>
    </ligand>
</feature>
<evidence type="ECO:0000256" key="8">
    <source>
        <dbReference type="ARBA" id="ARBA00022695"/>
    </source>
</evidence>
<dbReference type="InterPro" id="IPR005850">
    <property type="entry name" value="GalP_Utransf_C"/>
</dbReference>
<dbReference type="PIRSF" id="PIRSF000808">
    <property type="entry name" value="GalT"/>
    <property type="match status" value="1"/>
</dbReference>
<dbReference type="InterPro" id="IPR001937">
    <property type="entry name" value="GalP_UDPtransf1"/>
</dbReference>
<keyword evidence="12 18" id="KW-0299">Galactose metabolism</keyword>
<dbReference type="EMBL" id="CP003007">
    <property type="protein sequence ID" value="AEO60913.1"/>
    <property type="molecule type" value="Genomic_DNA"/>
</dbReference>
<evidence type="ECO:0000259" key="20">
    <source>
        <dbReference type="Pfam" id="PF02744"/>
    </source>
</evidence>
<dbReference type="eggNOG" id="KOG2958">
    <property type="taxonomic scope" value="Eukaryota"/>
</dbReference>
<protein>
    <recommendedName>
        <fullName evidence="6 18">Galactose-1-phosphate uridylyltransferase</fullName>
        <ecNumber evidence="5 18">2.7.7.12</ecNumber>
    </recommendedName>
</protein>
<evidence type="ECO:0000256" key="13">
    <source>
        <dbReference type="ARBA" id="ARBA00023277"/>
    </source>
</evidence>
<dbReference type="Pfam" id="PF02744">
    <property type="entry name" value="GalP_UDP_tr_C"/>
    <property type="match status" value="1"/>
</dbReference>
<feature type="binding site" description="in other chain" evidence="15">
    <location>
        <position position="61"/>
    </location>
    <ligand>
        <name>UDP-alpha-D-glucose</name>
        <dbReference type="ChEBI" id="CHEBI:58885"/>
        <note>ligand shared between dimeric partners</note>
    </ligand>
</feature>
<feature type="binding site" evidence="16">
    <location>
        <position position="55"/>
    </location>
    <ligand>
        <name>Zn(2+)</name>
        <dbReference type="ChEBI" id="CHEBI:29105"/>
    </ligand>
</feature>
<feature type="binding site" evidence="15">
    <location>
        <begin position="28"/>
        <end position="31"/>
    </location>
    <ligand>
        <name>UDP-alpha-D-glucose</name>
        <dbReference type="ChEBI" id="CHEBI:58885"/>
        <note>ligand shared between dimeric partners</note>
    </ligand>
</feature>
<keyword evidence="11 17" id="KW-0408">Iron</keyword>
<comment type="cofactor">
    <cofactor evidence="17">
        <name>Fe cation</name>
        <dbReference type="ChEBI" id="CHEBI:24875"/>
    </cofactor>
    <text evidence="17">Binds 1 Fe cation per subunit.</text>
</comment>
<dbReference type="CDD" id="cd00608">
    <property type="entry name" value="GalT"/>
    <property type="match status" value="1"/>
</dbReference>
<dbReference type="InterPro" id="IPR005849">
    <property type="entry name" value="GalP_Utransf_N"/>
</dbReference>
<dbReference type="AlphaFoldDB" id="G2QLT3"/>
<evidence type="ECO:0000256" key="1">
    <source>
        <dbReference type="ARBA" id="ARBA00001107"/>
    </source>
</evidence>
<dbReference type="Gene3D" id="3.30.428.10">
    <property type="entry name" value="HIT-like"/>
    <property type="match status" value="2"/>
</dbReference>
<keyword evidence="22" id="KW-1185">Reference proteome</keyword>
<organism evidence="21 22">
    <name type="scientific">Thermothelomyces thermophilus (strain ATCC 42464 / BCRC 31852 / DSM 1799)</name>
    <name type="common">Sporotrichum thermophile</name>
    <dbReference type="NCBI Taxonomy" id="573729"/>
    <lineage>
        <taxon>Eukaryota</taxon>
        <taxon>Fungi</taxon>
        <taxon>Dikarya</taxon>
        <taxon>Ascomycota</taxon>
        <taxon>Pezizomycotina</taxon>
        <taxon>Sordariomycetes</taxon>
        <taxon>Sordariomycetidae</taxon>
        <taxon>Sordariales</taxon>
        <taxon>Chaetomiaceae</taxon>
        <taxon>Thermothelomyces</taxon>
    </lineage>
</organism>
<dbReference type="PANTHER" id="PTHR11943">
    <property type="entry name" value="GALACTOSE-1-PHOSPHATE URIDYLYLTRANSFERASE"/>
    <property type="match status" value="1"/>
</dbReference>
<feature type="binding site" evidence="17">
    <location>
        <position position="316"/>
    </location>
    <ligand>
        <name>Fe cation</name>
        <dbReference type="ChEBI" id="CHEBI:24875"/>
    </ligand>
</feature>
<evidence type="ECO:0000256" key="6">
    <source>
        <dbReference type="ARBA" id="ARBA00016340"/>
    </source>
</evidence>
<feature type="binding site" description="in other chain" evidence="15">
    <location>
        <position position="188"/>
    </location>
    <ligand>
        <name>UDP-alpha-D-glucose</name>
        <dbReference type="ChEBI" id="CHEBI:58885"/>
        <note>ligand shared between dimeric partners</note>
    </ligand>
</feature>
<keyword evidence="10 16" id="KW-0862">Zinc</keyword>
<evidence type="ECO:0000313" key="21">
    <source>
        <dbReference type="EMBL" id="AEO60913.1"/>
    </source>
</evidence>
<evidence type="ECO:0000259" key="19">
    <source>
        <dbReference type="Pfam" id="PF01087"/>
    </source>
</evidence>
<keyword evidence="8 18" id="KW-0548">Nucleotidyltransferase</keyword>
<comment type="pathway">
    <text evidence="2 18">Carbohydrate metabolism; galactose metabolism.</text>
</comment>
<dbReference type="GO" id="GO:0008108">
    <property type="term" value="F:UDP-glucose:hexose-1-phosphate uridylyltransferase activity"/>
    <property type="evidence" value="ECO:0007669"/>
    <property type="project" value="UniProtKB-EC"/>
</dbReference>
<feature type="active site" description="Tele-UMP-histidine intermediate" evidence="14">
    <location>
        <position position="201"/>
    </location>
</feature>
<evidence type="ECO:0000256" key="10">
    <source>
        <dbReference type="ARBA" id="ARBA00022833"/>
    </source>
</evidence>
<dbReference type="KEGG" id="mtm:MYCTH_2120854"/>
<evidence type="ECO:0000256" key="12">
    <source>
        <dbReference type="ARBA" id="ARBA00023144"/>
    </source>
</evidence>
<dbReference type="InterPro" id="IPR036265">
    <property type="entry name" value="HIT-like_sf"/>
</dbReference>
<dbReference type="FunCoup" id="G2QLT3">
    <property type="interactions" value="360"/>
</dbReference>
<evidence type="ECO:0000256" key="11">
    <source>
        <dbReference type="ARBA" id="ARBA00023004"/>
    </source>
</evidence>
<evidence type="ECO:0000313" key="22">
    <source>
        <dbReference type="Proteomes" id="UP000007322"/>
    </source>
</evidence>
<feature type="binding site" evidence="15">
    <location>
        <begin position="353"/>
        <end position="354"/>
    </location>
    <ligand>
        <name>UDP-alpha-D-glucose</name>
        <dbReference type="ChEBI" id="CHEBI:58885"/>
        <note>ligand shared between dimeric partners</note>
    </ligand>
</feature>
<feature type="binding site" evidence="17">
    <location>
        <position position="333"/>
    </location>
    <ligand>
        <name>Fe cation</name>
        <dbReference type="ChEBI" id="CHEBI:24875"/>
    </ligand>
</feature>
<accession>G2QLT3</accession>
<dbReference type="STRING" id="573729.G2QLT3"/>
<evidence type="ECO:0000256" key="14">
    <source>
        <dbReference type="PIRSR" id="PIRSR000808-1"/>
    </source>
</evidence>
<dbReference type="PANTHER" id="PTHR11943:SF1">
    <property type="entry name" value="GALACTOSE-1-PHOSPHATE URIDYLYLTRANSFERASE"/>
    <property type="match status" value="1"/>
</dbReference>
<proteinExistence type="inferred from homology"/>
<evidence type="ECO:0000256" key="4">
    <source>
        <dbReference type="ARBA" id="ARBA00011738"/>
    </source>
</evidence>
<comment type="catalytic activity">
    <reaction evidence="1 18">
        <text>alpha-D-galactose 1-phosphate + UDP-alpha-D-glucose = alpha-D-glucose 1-phosphate + UDP-alpha-D-galactose</text>
        <dbReference type="Rhea" id="RHEA:13989"/>
        <dbReference type="ChEBI" id="CHEBI:58336"/>
        <dbReference type="ChEBI" id="CHEBI:58601"/>
        <dbReference type="ChEBI" id="CHEBI:58885"/>
        <dbReference type="ChEBI" id="CHEBI:66914"/>
        <dbReference type="EC" id="2.7.7.12"/>
    </reaction>
</comment>
<dbReference type="Proteomes" id="UP000007322">
    <property type="component" value="Chromosome 6"/>
</dbReference>
<feature type="binding site" description="in other chain" evidence="15">
    <location>
        <begin position="194"/>
        <end position="196"/>
    </location>
    <ligand>
        <name>UDP-alpha-D-glucose</name>
        <dbReference type="ChEBI" id="CHEBI:58885"/>
        <note>ligand shared between dimeric partners</note>
    </ligand>
</feature>
<dbReference type="PROSITE" id="PS00117">
    <property type="entry name" value="GAL_P_UDP_TRANSF_I"/>
    <property type="match status" value="1"/>
</dbReference>